<dbReference type="InterPro" id="IPR002545">
    <property type="entry name" value="CheW-lke_dom"/>
</dbReference>
<protein>
    <submittedName>
        <fullName evidence="2">CheW protein</fullName>
    </submittedName>
</protein>
<dbReference type="SUPFAM" id="SSF50341">
    <property type="entry name" value="CheW-like"/>
    <property type="match status" value="2"/>
</dbReference>
<evidence type="ECO:0000313" key="2">
    <source>
        <dbReference type="EMBL" id="AFZ11035.1"/>
    </source>
</evidence>
<dbReference type="RefSeq" id="WP_015201179.1">
    <property type="nucleotide sequence ID" value="NC_019753.1"/>
</dbReference>
<name>K9VV65_9CYAN</name>
<evidence type="ECO:0000259" key="1">
    <source>
        <dbReference type="PROSITE" id="PS50851"/>
    </source>
</evidence>
<dbReference type="InterPro" id="IPR039315">
    <property type="entry name" value="CheW"/>
</dbReference>
<feature type="domain" description="CheW-like" evidence="1">
    <location>
        <begin position="222"/>
        <end position="362"/>
    </location>
</feature>
<accession>K9VV65</accession>
<dbReference type="OrthoDB" id="9794382at2"/>
<dbReference type="Proteomes" id="UP000010472">
    <property type="component" value="Chromosome"/>
</dbReference>
<sequence>MEAQDFIICSLNNSIYGIEASVVKEIFYLPELTPVAEAPRDIVGVLNLRGEILPVMDLYIRLGQQPQDYQLTDSIVVLNSEEFQVGVIVNQVHEVRNIAANEITTNLSYRRGMLSKNGSQPGIVTSGKFINGVAQVDEDLVMLINHQTLIEYSKLINSDSDDGDGEISANSQAAAALLLERTYNGSNTRIFCPHATPEERATFRERAENLRRATENEDFAGLIPLAVIGLNGEYFGLDLDTVREFTDISKITPVPCCPPHIVGNINLRGEIVTLVDVRGVLNLPIAGTNEASKVMVVRMEDLVAGVTVDEVFDVMYLNPTEMMPVPAAVHSINDEYLRGTAPYREKMMGVLDLPKILTKGGLTVDEEV</sequence>
<dbReference type="Gene3D" id="2.30.30.40">
    <property type="entry name" value="SH3 Domains"/>
    <property type="match status" value="2"/>
</dbReference>
<reference evidence="2 3" key="1">
    <citation type="submission" date="2012-06" db="EMBL/GenBank/DDBJ databases">
        <title>Finished chromosome of genome of Crinalium epipsammum PCC 9333.</title>
        <authorList>
            <consortium name="US DOE Joint Genome Institute"/>
            <person name="Gugger M."/>
            <person name="Coursin T."/>
            <person name="Rippka R."/>
            <person name="Tandeau De Marsac N."/>
            <person name="Huntemann M."/>
            <person name="Wei C.-L."/>
            <person name="Han J."/>
            <person name="Detter J.C."/>
            <person name="Han C."/>
            <person name="Tapia R."/>
            <person name="Davenport K."/>
            <person name="Daligault H."/>
            <person name="Erkkila T."/>
            <person name="Gu W."/>
            <person name="Munk A.C.C."/>
            <person name="Teshima H."/>
            <person name="Xu Y."/>
            <person name="Chain P."/>
            <person name="Chen A."/>
            <person name="Krypides N."/>
            <person name="Mavromatis K."/>
            <person name="Markowitz V."/>
            <person name="Szeto E."/>
            <person name="Ivanova N."/>
            <person name="Mikhailova N."/>
            <person name="Ovchinnikova G."/>
            <person name="Pagani I."/>
            <person name="Pati A."/>
            <person name="Goodwin L."/>
            <person name="Peters L."/>
            <person name="Pitluck S."/>
            <person name="Woyke T."/>
            <person name="Kerfeld C."/>
        </authorList>
    </citation>
    <scope>NUCLEOTIDE SEQUENCE [LARGE SCALE GENOMIC DNA]</scope>
    <source>
        <strain evidence="2 3">PCC 9333</strain>
    </source>
</reference>
<evidence type="ECO:0000313" key="3">
    <source>
        <dbReference type="Proteomes" id="UP000010472"/>
    </source>
</evidence>
<keyword evidence="3" id="KW-1185">Reference proteome</keyword>
<dbReference type="PATRIC" id="fig|1173022.3.peg.34"/>
<dbReference type="PROSITE" id="PS50851">
    <property type="entry name" value="CHEW"/>
    <property type="match status" value="2"/>
</dbReference>
<dbReference type="eggNOG" id="COG0835">
    <property type="taxonomic scope" value="Bacteria"/>
</dbReference>
<dbReference type="Gene3D" id="2.40.50.180">
    <property type="entry name" value="CheA-289, Domain 4"/>
    <property type="match status" value="2"/>
</dbReference>
<dbReference type="InterPro" id="IPR036061">
    <property type="entry name" value="CheW-like_dom_sf"/>
</dbReference>
<dbReference type="HOGENOM" id="CLU_068402_0_0_3"/>
<dbReference type="SMART" id="SM00260">
    <property type="entry name" value="CheW"/>
    <property type="match status" value="2"/>
</dbReference>
<feature type="domain" description="CheW-like" evidence="1">
    <location>
        <begin position="3"/>
        <end position="155"/>
    </location>
</feature>
<dbReference type="KEGG" id="cep:Cri9333_0032"/>
<dbReference type="GO" id="GO:0007165">
    <property type="term" value="P:signal transduction"/>
    <property type="evidence" value="ECO:0007669"/>
    <property type="project" value="InterPro"/>
</dbReference>
<dbReference type="AlphaFoldDB" id="K9VV65"/>
<dbReference type="Pfam" id="PF01584">
    <property type="entry name" value="CheW"/>
    <property type="match status" value="2"/>
</dbReference>
<dbReference type="PANTHER" id="PTHR22617:SF23">
    <property type="entry name" value="CHEMOTAXIS PROTEIN CHEW"/>
    <property type="match status" value="1"/>
</dbReference>
<dbReference type="STRING" id="1173022.Cri9333_0032"/>
<organism evidence="2 3">
    <name type="scientific">Crinalium epipsammum PCC 9333</name>
    <dbReference type="NCBI Taxonomy" id="1173022"/>
    <lineage>
        <taxon>Bacteria</taxon>
        <taxon>Bacillati</taxon>
        <taxon>Cyanobacteriota</taxon>
        <taxon>Cyanophyceae</taxon>
        <taxon>Gomontiellales</taxon>
        <taxon>Gomontiellaceae</taxon>
        <taxon>Crinalium</taxon>
    </lineage>
</organism>
<proteinExistence type="predicted"/>
<dbReference type="PANTHER" id="PTHR22617">
    <property type="entry name" value="CHEMOTAXIS SENSOR HISTIDINE KINASE-RELATED"/>
    <property type="match status" value="1"/>
</dbReference>
<gene>
    <name evidence="2" type="ORF">Cri9333_0032</name>
</gene>
<dbReference type="GO" id="GO:0005829">
    <property type="term" value="C:cytosol"/>
    <property type="evidence" value="ECO:0007669"/>
    <property type="project" value="TreeGrafter"/>
</dbReference>
<dbReference type="GO" id="GO:0006935">
    <property type="term" value="P:chemotaxis"/>
    <property type="evidence" value="ECO:0007669"/>
    <property type="project" value="InterPro"/>
</dbReference>
<dbReference type="EMBL" id="CP003620">
    <property type="protein sequence ID" value="AFZ11035.1"/>
    <property type="molecule type" value="Genomic_DNA"/>
</dbReference>